<dbReference type="EMBL" id="JACFOF010000008">
    <property type="protein sequence ID" value="MBW7953864.1"/>
    <property type="molecule type" value="Genomic_DNA"/>
</dbReference>
<evidence type="ECO:0000313" key="3">
    <source>
        <dbReference type="EMBL" id="MBW7953864.1"/>
    </source>
</evidence>
<keyword evidence="1" id="KW-0472">Membrane</keyword>
<organism evidence="3 4">
    <name type="scientific">Candidatus Dojkabacteria bacterium</name>
    <dbReference type="NCBI Taxonomy" id="2099670"/>
    <lineage>
        <taxon>Bacteria</taxon>
        <taxon>Candidatus Dojkabacteria</taxon>
    </lineage>
</organism>
<feature type="signal peptide" evidence="2">
    <location>
        <begin position="1"/>
        <end position="23"/>
    </location>
</feature>
<reference evidence="3" key="1">
    <citation type="journal article" date="2022" name="ISME J.">
        <title>A general approach to explore prokaryotic protein glycosylation reveals the unique surface layer modulation of an anammox bacterium.</title>
        <authorList>
            <person name="Pabst M."/>
            <person name="Grouzdev D.S."/>
            <person name="Lawson C.E."/>
            <person name="Kleikamp H.B.C."/>
            <person name="de Ram C."/>
            <person name="Louwen R."/>
            <person name="Lin Y.M."/>
            <person name="Lucker S."/>
            <person name="van Loosdrecht M.C.M."/>
            <person name="Laureni M."/>
        </authorList>
    </citation>
    <scope>NUCLEOTIDE SEQUENCE</scope>
    <source>
        <strain evidence="3">BROCD043</strain>
    </source>
</reference>
<protein>
    <recommendedName>
        <fullName evidence="5">DUF916 domain-containing protein</fullName>
    </recommendedName>
</protein>
<proteinExistence type="predicted"/>
<evidence type="ECO:0008006" key="5">
    <source>
        <dbReference type="Google" id="ProtNLM"/>
    </source>
</evidence>
<feature type="chain" id="PRO_5037723065" description="DUF916 domain-containing protein" evidence="2">
    <location>
        <begin position="24"/>
        <end position="362"/>
    </location>
</feature>
<keyword evidence="2" id="KW-0732">Signal</keyword>
<evidence type="ECO:0000256" key="2">
    <source>
        <dbReference type="SAM" id="SignalP"/>
    </source>
</evidence>
<dbReference type="AlphaFoldDB" id="A0A952AHH3"/>
<comment type="caution">
    <text evidence="3">The sequence shown here is derived from an EMBL/GenBank/DDBJ whole genome shotgun (WGS) entry which is preliminary data.</text>
</comment>
<feature type="transmembrane region" description="Helical" evidence="1">
    <location>
        <begin position="329"/>
        <end position="350"/>
    </location>
</feature>
<sequence>MWQKSLLLVSALAGLFLIGINSTETISAQGVVNDKGITISPIRFEYDVLPGESVTGTIKLTNATTSDKTVYLYTRNFESDGLSGTPLFHSKELPYTASLRDWINLDRNEIKVKLVQDDTANTEQITFTIDVPQNAEPGGHYAGIIATLSKPEDLFDPSIGNVAFKDERAAIILLNVQGDVIRSLTAEKFYATDAFTREKPVVRVFEWMPVGFITELRNIGNSHTVPVGNIIIYSGDSKVDEITFNQSQGRILRESSRTFFDSWNGALIELAPILDENGSQVKDENGNVQTRFQLNPSFFRMPFGKYNAKLAIGYDDGGKYKNLVQDFEFWVIPWKLLLAIAIILSLYIYYRIKKRANNKKKS</sequence>
<gene>
    <name evidence="3" type="ORF">H3C67_03680</name>
</gene>
<keyword evidence="1" id="KW-1133">Transmembrane helix</keyword>
<accession>A0A952AHH3</accession>
<name>A0A952AHH3_9BACT</name>
<dbReference type="Proteomes" id="UP000781173">
    <property type="component" value="Unassembled WGS sequence"/>
</dbReference>
<evidence type="ECO:0000256" key="1">
    <source>
        <dbReference type="SAM" id="Phobius"/>
    </source>
</evidence>
<evidence type="ECO:0000313" key="4">
    <source>
        <dbReference type="Proteomes" id="UP000781173"/>
    </source>
</evidence>
<keyword evidence="1" id="KW-0812">Transmembrane</keyword>